<evidence type="ECO:0000256" key="10">
    <source>
        <dbReference type="ARBA" id="ARBA00023002"/>
    </source>
</evidence>
<dbReference type="NCBIfam" id="TIGR02847">
    <property type="entry name" value="CyoD"/>
    <property type="match status" value="1"/>
</dbReference>
<evidence type="ECO:0000313" key="19">
    <source>
        <dbReference type="Proteomes" id="UP000298791"/>
    </source>
</evidence>
<reference evidence="18 19" key="2">
    <citation type="submission" date="2019-05" db="EMBL/GenBank/DDBJ databases">
        <title>Genome evolution of the obligate endosymbiont Buchnera aphidicola.</title>
        <authorList>
            <person name="Moran N.A."/>
        </authorList>
    </citation>
    <scope>NUCLEOTIDE SEQUENCE [LARGE SCALE GENOMIC DNA]</scope>
    <source>
        <strain evidence="18 19">Ane</strain>
    </source>
</reference>
<dbReference type="OrthoDB" id="2375888at2"/>
<evidence type="ECO:0000313" key="18">
    <source>
        <dbReference type="EMBL" id="QCI18987.1"/>
    </source>
</evidence>
<dbReference type="EMBL" id="CP034885">
    <property type="protein sequence ID" value="QCI18987.1"/>
    <property type="molecule type" value="Genomic_DNA"/>
</dbReference>
<comment type="function">
    <text evidence="12">Cytochrome bo(3) ubiquinol terminal oxidase is the component of the aerobic respiratory chain of E.coli that predominates when cells are grown at high aeration. Has proton pump activity across the membrane in addition to electron transfer, pumping 2 protons/electron.</text>
</comment>
<dbReference type="PANTHER" id="PTHR36835">
    <property type="entry name" value="CYTOCHROME BO(3) UBIQUINOL OXIDASE SUBUNIT 4"/>
    <property type="match status" value="1"/>
</dbReference>
<evidence type="ECO:0000256" key="15">
    <source>
        <dbReference type="ARBA" id="ARBA00031887"/>
    </source>
</evidence>
<dbReference type="InterPro" id="IPR014210">
    <property type="entry name" value="Cyt_o_ubiqinol_oxidase_su4"/>
</dbReference>
<evidence type="ECO:0000256" key="12">
    <source>
        <dbReference type="ARBA" id="ARBA00025694"/>
    </source>
</evidence>
<dbReference type="GO" id="GO:0009486">
    <property type="term" value="F:cytochrome bo3 ubiquinol oxidase activity"/>
    <property type="evidence" value="ECO:0007669"/>
    <property type="project" value="InterPro"/>
</dbReference>
<evidence type="ECO:0000256" key="8">
    <source>
        <dbReference type="ARBA" id="ARBA00022982"/>
    </source>
</evidence>
<evidence type="ECO:0000256" key="7">
    <source>
        <dbReference type="ARBA" id="ARBA00022692"/>
    </source>
</evidence>
<keyword evidence="5" id="KW-0813">Transport</keyword>
<dbReference type="GO" id="GO:0019646">
    <property type="term" value="P:aerobic electron transport chain"/>
    <property type="evidence" value="ECO:0007669"/>
    <property type="project" value="TreeGrafter"/>
</dbReference>
<comment type="subcellular location">
    <subcellularLocation>
        <location evidence="1">Cell membrane</location>
        <topology evidence="1">Multi-pass membrane protein</topology>
    </subcellularLocation>
</comment>
<keyword evidence="8" id="KW-0249">Electron transport</keyword>
<dbReference type="GO" id="GO:0015990">
    <property type="term" value="P:electron transport coupled proton transport"/>
    <property type="evidence" value="ECO:0007669"/>
    <property type="project" value="InterPro"/>
</dbReference>
<dbReference type="AlphaFoldDB" id="A0A4D6XUJ1"/>
<evidence type="ECO:0000256" key="2">
    <source>
        <dbReference type="ARBA" id="ARBA00008079"/>
    </source>
</evidence>
<feature type="transmembrane region" description="Helical" evidence="17">
    <location>
        <begin position="17"/>
        <end position="36"/>
    </location>
</feature>
<reference evidence="18 19" key="1">
    <citation type="submission" date="2018-12" db="EMBL/GenBank/DDBJ databases">
        <authorList>
            <person name="Chong R.A."/>
        </authorList>
    </citation>
    <scope>NUCLEOTIDE SEQUENCE [LARGE SCALE GENOMIC DNA]</scope>
    <source>
        <strain evidence="18 19">Ane</strain>
    </source>
</reference>
<organism evidence="18 19">
    <name type="scientific">Buchnera aphidicola</name>
    <name type="common">Aphis nerii</name>
    <dbReference type="NCBI Taxonomy" id="1241835"/>
    <lineage>
        <taxon>Bacteria</taxon>
        <taxon>Pseudomonadati</taxon>
        <taxon>Pseudomonadota</taxon>
        <taxon>Gammaproteobacteria</taxon>
        <taxon>Enterobacterales</taxon>
        <taxon>Erwiniaceae</taxon>
        <taxon>Buchnera</taxon>
    </lineage>
</organism>
<evidence type="ECO:0000256" key="3">
    <source>
        <dbReference type="ARBA" id="ARBA00011700"/>
    </source>
</evidence>
<proteinExistence type="inferred from homology"/>
<comment type="similarity">
    <text evidence="2">Belongs to the cytochrome c oxidase bacterial subunit 4 family.</text>
</comment>
<evidence type="ECO:0000256" key="1">
    <source>
        <dbReference type="ARBA" id="ARBA00004651"/>
    </source>
</evidence>
<keyword evidence="7 17" id="KW-0812">Transmembrane</keyword>
<evidence type="ECO:0000256" key="9">
    <source>
        <dbReference type="ARBA" id="ARBA00022989"/>
    </source>
</evidence>
<dbReference type="InterPro" id="IPR050968">
    <property type="entry name" value="Cytochrome_c_oxidase_bac_sub4"/>
</dbReference>
<feature type="transmembrane region" description="Helical" evidence="17">
    <location>
        <begin position="48"/>
        <end position="68"/>
    </location>
</feature>
<name>A0A4D6XUJ1_9GAMM</name>
<protein>
    <recommendedName>
        <fullName evidence="4">Cytochrome bo(3) ubiquinol oxidase subunit 4</fullName>
    </recommendedName>
    <alternativeName>
        <fullName evidence="16">Cytochrome o ubiquinol oxidase subunit 4</fullName>
    </alternativeName>
    <alternativeName>
        <fullName evidence="13">Oxidase bo(3) subunit 4</fullName>
    </alternativeName>
    <alternativeName>
        <fullName evidence="14">Ubiquinol oxidase polypeptide IV</fullName>
    </alternativeName>
    <alternativeName>
        <fullName evidence="15">Ubiquinol oxidase subunit 4</fullName>
    </alternativeName>
</protein>
<keyword evidence="9 17" id="KW-1133">Transmembrane helix</keyword>
<evidence type="ECO:0000256" key="5">
    <source>
        <dbReference type="ARBA" id="ARBA00022448"/>
    </source>
</evidence>
<keyword evidence="6" id="KW-1003">Cell membrane</keyword>
<feature type="transmembrane region" description="Helical" evidence="17">
    <location>
        <begin position="74"/>
        <end position="100"/>
    </location>
</feature>
<evidence type="ECO:0000256" key="14">
    <source>
        <dbReference type="ARBA" id="ARBA00030211"/>
    </source>
</evidence>
<evidence type="ECO:0000256" key="17">
    <source>
        <dbReference type="SAM" id="Phobius"/>
    </source>
</evidence>
<sequence>MRKCFKLNVCFNKQIQSYIYTFLFSILLTIIPFFIIKNQYFSNTLNRLIIILCSCIQIIIHFIYFLHLNSVKKHYWYLTSLLFIIIIIFIVIFGSIWIMLNLNHHIMM</sequence>
<keyword evidence="11 17" id="KW-0472">Membrane</keyword>
<dbReference type="PANTHER" id="PTHR36835:SF1">
    <property type="entry name" value="CYTOCHROME BO(3) UBIQUINOL OXIDASE SUBUNIT 4"/>
    <property type="match status" value="1"/>
</dbReference>
<evidence type="ECO:0000256" key="13">
    <source>
        <dbReference type="ARBA" id="ARBA00030071"/>
    </source>
</evidence>
<accession>A0A4D6XUJ1</accession>
<dbReference type="GO" id="GO:0005886">
    <property type="term" value="C:plasma membrane"/>
    <property type="evidence" value="ECO:0007669"/>
    <property type="project" value="UniProtKB-SubCell"/>
</dbReference>
<evidence type="ECO:0000256" key="11">
    <source>
        <dbReference type="ARBA" id="ARBA00023136"/>
    </source>
</evidence>
<dbReference type="Proteomes" id="UP000298791">
    <property type="component" value="Chromosome"/>
</dbReference>
<keyword evidence="10" id="KW-0560">Oxidoreductase</keyword>
<evidence type="ECO:0000256" key="16">
    <source>
        <dbReference type="ARBA" id="ARBA00032185"/>
    </source>
</evidence>
<dbReference type="InterPro" id="IPR005171">
    <property type="entry name" value="Cyt_c_oxidase_su4_prok"/>
</dbReference>
<dbReference type="GO" id="GO:0009319">
    <property type="term" value="C:cytochrome o ubiquinol oxidase complex"/>
    <property type="evidence" value="ECO:0007669"/>
    <property type="project" value="TreeGrafter"/>
</dbReference>
<evidence type="ECO:0000256" key="6">
    <source>
        <dbReference type="ARBA" id="ARBA00022475"/>
    </source>
</evidence>
<gene>
    <name evidence="18" type="primary">cyoD</name>
    <name evidence="18" type="ORF">D9V64_02380</name>
</gene>
<dbReference type="GO" id="GO:0015078">
    <property type="term" value="F:proton transmembrane transporter activity"/>
    <property type="evidence" value="ECO:0007669"/>
    <property type="project" value="TreeGrafter"/>
</dbReference>
<comment type="subunit">
    <text evidence="3">Heterooctamer of two A chains, two B chains, two C chains and two D chains.</text>
</comment>
<dbReference type="Pfam" id="PF03626">
    <property type="entry name" value="COX4_pro"/>
    <property type="match status" value="1"/>
</dbReference>
<evidence type="ECO:0000256" key="4">
    <source>
        <dbReference type="ARBA" id="ARBA00014689"/>
    </source>
</evidence>